<evidence type="ECO:0000313" key="11">
    <source>
        <dbReference type="EMBL" id="MBH1929715.1"/>
    </source>
</evidence>
<dbReference type="Pfam" id="PF02426">
    <property type="entry name" value="MIase"/>
    <property type="match status" value="1"/>
</dbReference>
<evidence type="ECO:0000256" key="9">
    <source>
        <dbReference type="PIRNR" id="PIRNR001486"/>
    </source>
</evidence>
<evidence type="ECO:0000313" key="13">
    <source>
        <dbReference type="EMBL" id="VEI68544.1"/>
    </source>
</evidence>
<evidence type="ECO:0000313" key="14">
    <source>
        <dbReference type="Proteomes" id="UP000271603"/>
    </source>
</evidence>
<evidence type="ECO:0000256" key="5">
    <source>
        <dbReference type="ARBA" id="ARBA00012070"/>
    </source>
</evidence>
<evidence type="ECO:0000313" key="15">
    <source>
        <dbReference type="Proteomes" id="UP000281904"/>
    </source>
</evidence>
<accession>A0A3S4Y3L9</accession>
<keyword evidence="7 9" id="KW-0413">Isomerase</keyword>
<dbReference type="GO" id="GO:0016159">
    <property type="term" value="F:muconolactone delta-isomerase activity"/>
    <property type="evidence" value="ECO:0007669"/>
    <property type="project" value="UniProtKB-UniRule"/>
</dbReference>
<evidence type="ECO:0000256" key="4">
    <source>
        <dbReference type="ARBA" id="ARBA00011365"/>
    </source>
</evidence>
<evidence type="ECO:0000313" key="16">
    <source>
        <dbReference type="Proteomes" id="UP000624159"/>
    </source>
</evidence>
<evidence type="ECO:0000256" key="1">
    <source>
        <dbReference type="ARBA" id="ARBA00001739"/>
    </source>
</evidence>
<dbReference type="AlphaFoldDB" id="A0A3S4Y3L9"/>
<dbReference type="GO" id="GO:0042952">
    <property type="term" value="P:beta-ketoadipate pathway"/>
    <property type="evidence" value="ECO:0007669"/>
    <property type="project" value="UniProtKB-UniRule"/>
</dbReference>
<dbReference type="EC" id="5.3.3.4" evidence="5 8"/>
<evidence type="ECO:0000256" key="3">
    <source>
        <dbReference type="ARBA" id="ARBA00010882"/>
    </source>
</evidence>
<dbReference type="Proteomes" id="UP000281904">
    <property type="component" value="Chromosome"/>
</dbReference>
<dbReference type="RefSeq" id="WP_015672922.1">
    <property type="nucleotide sequence ID" value="NZ_CAMIPJ010000001.1"/>
</dbReference>
<evidence type="ECO:0000259" key="10">
    <source>
        <dbReference type="Pfam" id="PF02426"/>
    </source>
</evidence>
<dbReference type="STRING" id="61652.AXX16_2225"/>
<evidence type="ECO:0000256" key="2">
    <source>
        <dbReference type="ARBA" id="ARBA00005193"/>
    </source>
</evidence>
<protein>
    <recommendedName>
        <fullName evidence="5 8">Muconolactone Delta-isomerase</fullName>
        <shortName evidence="9">MIase</shortName>
        <ecNumber evidence="5 8">5.3.3.4</ecNumber>
    </recommendedName>
</protein>
<keyword evidence="16" id="KW-1185">Reference proteome</keyword>
<comment type="subunit">
    <text evidence="4">Homodecamer.</text>
</comment>
<sequence>MLFKVEMSVQLPSDMPAAVADEIKLREKRYAQELQTQGKWRHLWRVAGKYANVSIFDVDSNSELHEILSALPLFPYMEMHIEALCRHPSSIYDDDK</sequence>
<comment type="catalytic activity">
    <reaction evidence="1 9">
        <text>(S)-muconolactone = (4,5-dihydro-5-oxofuran-2-yl)-acetate</text>
        <dbReference type="Rhea" id="RHEA:12348"/>
        <dbReference type="ChEBI" id="CHEBI:58425"/>
        <dbReference type="ChEBI" id="CHEBI:58736"/>
        <dbReference type="EC" id="5.3.3.4"/>
    </reaction>
</comment>
<comment type="pathway">
    <text evidence="2 9">Aromatic compound metabolism; beta-ketoadipate pathway; 5-oxo-4,5-dihydro-2-furylacetate from catechol: step 3/3.</text>
</comment>
<dbReference type="SUPFAM" id="SSF54909">
    <property type="entry name" value="Dimeric alpha+beta barrel"/>
    <property type="match status" value="1"/>
</dbReference>
<gene>
    <name evidence="13" type="primary">catC</name>
    <name evidence="11" type="ORF">I5U13_08585</name>
    <name evidence="13" type="ORF">NCTC10036_03348</name>
    <name evidence="12" type="ORF">NCTC9419_00206</name>
</gene>
<feature type="domain" description="Muconolactone isomerase" evidence="10">
    <location>
        <begin position="1"/>
        <end position="89"/>
    </location>
</feature>
<organism evidence="13 15">
    <name type="scientific">Serratia rubidaea</name>
    <name type="common">Serratia marinorubra</name>
    <dbReference type="NCBI Taxonomy" id="61652"/>
    <lineage>
        <taxon>Bacteria</taxon>
        <taxon>Pseudomonadati</taxon>
        <taxon>Pseudomonadota</taxon>
        <taxon>Gammaproteobacteria</taxon>
        <taxon>Enterobacterales</taxon>
        <taxon>Yersiniaceae</taxon>
        <taxon>Serratia</taxon>
    </lineage>
</organism>
<dbReference type="InterPro" id="IPR026029">
    <property type="entry name" value="MLI_dom"/>
</dbReference>
<keyword evidence="6 9" id="KW-0058">Aromatic hydrocarbons catabolism</keyword>
<evidence type="ECO:0000256" key="6">
    <source>
        <dbReference type="ARBA" id="ARBA00022797"/>
    </source>
</evidence>
<proteinExistence type="inferred from homology"/>
<reference evidence="11 16" key="2">
    <citation type="submission" date="2020-11" db="EMBL/GenBank/DDBJ databases">
        <title>Enhanced detection system for hospital associated transmission using whole genome sequencing surveillance.</title>
        <authorList>
            <person name="Harrison L.H."/>
            <person name="Van Tyne D."/>
            <person name="Marsh J.W."/>
            <person name="Griffith M.P."/>
            <person name="Snyder D.J."/>
            <person name="Cooper V.S."/>
            <person name="Mustapha M."/>
        </authorList>
    </citation>
    <scope>NUCLEOTIDE SEQUENCE [LARGE SCALE GENOMIC DNA]</scope>
    <source>
        <strain evidence="11 16">SER00230</strain>
    </source>
</reference>
<dbReference type="EMBL" id="LR134155">
    <property type="protein sequence ID" value="VEA68008.1"/>
    <property type="molecule type" value="Genomic_DNA"/>
</dbReference>
<dbReference type="EMBL" id="JADULK010000003">
    <property type="protein sequence ID" value="MBH1929715.1"/>
    <property type="molecule type" value="Genomic_DNA"/>
</dbReference>
<name>A0A3S4Y3L9_SERRU</name>
<dbReference type="Proteomes" id="UP000271603">
    <property type="component" value="Chromosome"/>
</dbReference>
<evidence type="ECO:0000256" key="7">
    <source>
        <dbReference type="ARBA" id="ARBA00023235"/>
    </source>
</evidence>
<reference evidence="14 15" key="1">
    <citation type="submission" date="2018-12" db="EMBL/GenBank/DDBJ databases">
        <authorList>
            <consortium name="Pathogen Informatics"/>
        </authorList>
    </citation>
    <scope>NUCLEOTIDE SEQUENCE [LARGE SCALE GENOMIC DNA]</scope>
    <source>
        <strain evidence="13 15">NCTC10036</strain>
        <strain evidence="12 14">NCTC9419</strain>
    </source>
</reference>
<evidence type="ECO:0000313" key="12">
    <source>
        <dbReference type="EMBL" id="VEA68008.1"/>
    </source>
</evidence>
<dbReference type="PIRSF" id="PIRSF001486">
    <property type="entry name" value="CatC"/>
    <property type="match status" value="1"/>
</dbReference>
<evidence type="ECO:0000256" key="8">
    <source>
        <dbReference type="NCBIfam" id="TIGR03221"/>
    </source>
</evidence>
<dbReference type="NCBIfam" id="TIGR03221">
    <property type="entry name" value="muco_delta"/>
    <property type="match status" value="1"/>
</dbReference>
<dbReference type="Proteomes" id="UP000624159">
    <property type="component" value="Unassembled WGS sequence"/>
</dbReference>
<comment type="similarity">
    <text evidence="3 9">Belongs to the muconolactone Delta-isomerase family.</text>
</comment>
<dbReference type="InterPro" id="IPR011008">
    <property type="entry name" value="Dimeric_a/b-barrel"/>
</dbReference>
<dbReference type="GeneID" id="61766423"/>
<dbReference type="InterPro" id="IPR003464">
    <property type="entry name" value="Muconolactone_d_Isoase"/>
</dbReference>
<dbReference type="EMBL" id="LR134493">
    <property type="protein sequence ID" value="VEI68544.1"/>
    <property type="molecule type" value="Genomic_DNA"/>
</dbReference>
<dbReference type="Gene3D" id="3.30.70.1060">
    <property type="entry name" value="Dimeric alpha+beta barrel"/>
    <property type="match status" value="1"/>
</dbReference>
<dbReference type="UniPathway" id="UPA00157">
    <property type="reaction ID" value="UER00260"/>
</dbReference>